<evidence type="ECO:0000256" key="2">
    <source>
        <dbReference type="ARBA" id="ARBA00006370"/>
    </source>
</evidence>
<keyword evidence="6" id="KW-1185">Reference proteome</keyword>
<evidence type="ECO:0000256" key="3">
    <source>
        <dbReference type="ARBA" id="ARBA00022525"/>
    </source>
</evidence>
<accession>A0A6P3XUQ3</accession>
<gene>
    <name evidence="7" type="primary">LOC106748350</name>
</gene>
<keyword evidence="3" id="KW-0964">Secreted</keyword>
<protein>
    <submittedName>
        <fullName evidence="7">Protein NPC2 homolog</fullName>
    </submittedName>
</protein>
<name>A0A6P3XUQ3_DINQU</name>
<feature type="signal peptide" evidence="4">
    <location>
        <begin position="1"/>
        <end position="19"/>
    </location>
</feature>
<dbReference type="GO" id="GO:0015918">
    <property type="term" value="P:sterol transport"/>
    <property type="evidence" value="ECO:0007669"/>
    <property type="project" value="InterPro"/>
</dbReference>
<evidence type="ECO:0000256" key="4">
    <source>
        <dbReference type="SAM" id="SignalP"/>
    </source>
</evidence>
<dbReference type="FunFam" id="2.60.40.770:FF:000001">
    <property type="entry name" value="NPC intracellular cholesterol transporter 2"/>
    <property type="match status" value="1"/>
</dbReference>
<dbReference type="AlphaFoldDB" id="A0A6P3XUQ3"/>
<dbReference type="InterPro" id="IPR003172">
    <property type="entry name" value="ML_dom"/>
</dbReference>
<dbReference type="Proteomes" id="UP000515204">
    <property type="component" value="Unplaced"/>
</dbReference>
<dbReference type="InterPro" id="IPR014756">
    <property type="entry name" value="Ig_E-set"/>
</dbReference>
<reference evidence="7" key="1">
    <citation type="submission" date="2025-08" db="UniProtKB">
        <authorList>
            <consortium name="RefSeq"/>
        </authorList>
    </citation>
    <scope>IDENTIFICATION</scope>
</reference>
<feature type="domain" description="MD-2-related lipid-recognition" evidence="5">
    <location>
        <begin position="22"/>
        <end position="148"/>
    </location>
</feature>
<organism evidence="6 7">
    <name type="scientific">Dinoponera quadriceps</name>
    <name type="common">South American ant</name>
    <dbReference type="NCBI Taxonomy" id="609295"/>
    <lineage>
        <taxon>Eukaryota</taxon>
        <taxon>Metazoa</taxon>
        <taxon>Ecdysozoa</taxon>
        <taxon>Arthropoda</taxon>
        <taxon>Hexapoda</taxon>
        <taxon>Insecta</taxon>
        <taxon>Pterygota</taxon>
        <taxon>Neoptera</taxon>
        <taxon>Endopterygota</taxon>
        <taxon>Hymenoptera</taxon>
        <taxon>Apocrita</taxon>
        <taxon>Aculeata</taxon>
        <taxon>Formicoidea</taxon>
        <taxon>Formicidae</taxon>
        <taxon>Ponerinae</taxon>
        <taxon>Ponerini</taxon>
        <taxon>Dinoponera</taxon>
    </lineage>
</organism>
<dbReference type="OrthoDB" id="4937502at2759"/>
<evidence type="ECO:0000259" key="5">
    <source>
        <dbReference type="SMART" id="SM00737"/>
    </source>
</evidence>
<dbReference type="PANTHER" id="PTHR11306">
    <property type="entry name" value="NIEMANN PICK TYPE C2 PROTEIN NPC2-RELATED"/>
    <property type="match status" value="1"/>
</dbReference>
<evidence type="ECO:0000313" key="7">
    <source>
        <dbReference type="RefSeq" id="XP_014482265.1"/>
    </source>
</evidence>
<feature type="chain" id="PRO_5027936777" evidence="4">
    <location>
        <begin position="20"/>
        <end position="151"/>
    </location>
</feature>
<dbReference type="GO" id="GO:0032934">
    <property type="term" value="F:sterol binding"/>
    <property type="evidence" value="ECO:0007669"/>
    <property type="project" value="InterPro"/>
</dbReference>
<dbReference type="GO" id="GO:0005576">
    <property type="term" value="C:extracellular region"/>
    <property type="evidence" value="ECO:0007669"/>
    <property type="project" value="UniProtKB-SubCell"/>
</dbReference>
<proteinExistence type="inferred from homology"/>
<evidence type="ECO:0000313" key="6">
    <source>
        <dbReference type="Proteomes" id="UP000515204"/>
    </source>
</evidence>
<comment type="subcellular location">
    <subcellularLocation>
        <location evidence="1">Secreted</location>
    </subcellularLocation>
</comment>
<dbReference type="SUPFAM" id="SSF81296">
    <property type="entry name" value="E set domains"/>
    <property type="match status" value="1"/>
</dbReference>
<dbReference type="GeneID" id="106748350"/>
<dbReference type="SMART" id="SM00737">
    <property type="entry name" value="ML"/>
    <property type="match status" value="1"/>
</dbReference>
<dbReference type="KEGG" id="dqu:106748350"/>
<dbReference type="Gene3D" id="2.60.40.770">
    <property type="match status" value="1"/>
</dbReference>
<sequence>MNRIAVAVALLCALSSTFAFSFEDCGSEVGKFGDISISSCTTTDEKCIFTRGNDIQVSLKFTPSKDTSTVEARAFGVMLDVPVPFPLEKPDVCKDGGPGVKCPLTKDQEYEYTTTFAVDKAVPALSIDVLLQFINDNDEKLMCVKFPVKIT</sequence>
<dbReference type="Pfam" id="PF02221">
    <property type="entry name" value="E1_DerP2_DerF2"/>
    <property type="match status" value="1"/>
</dbReference>
<comment type="similarity">
    <text evidence="2">Belongs to the NPC2 family.</text>
</comment>
<dbReference type="RefSeq" id="XP_014482265.1">
    <property type="nucleotide sequence ID" value="XM_014626779.1"/>
</dbReference>
<dbReference type="PANTHER" id="PTHR11306:SF68">
    <property type="entry name" value="NPC INTRACELLULAR CHOLESTEROL TRANSPORTER 2"/>
    <property type="match status" value="1"/>
</dbReference>
<evidence type="ECO:0000256" key="1">
    <source>
        <dbReference type="ARBA" id="ARBA00004613"/>
    </source>
</evidence>
<dbReference type="InterPro" id="IPR039670">
    <property type="entry name" value="NPC2-like"/>
</dbReference>
<keyword evidence="4" id="KW-0732">Signal</keyword>